<dbReference type="OrthoDB" id="48231at2"/>
<accession>A0A1W1HHK7</accession>
<dbReference type="EMBL" id="FWEV01000294">
    <property type="protein sequence ID" value="SLM31959.1"/>
    <property type="molecule type" value="Genomic_DNA"/>
</dbReference>
<evidence type="ECO:0000259" key="7">
    <source>
        <dbReference type="Pfam" id="PF10035"/>
    </source>
</evidence>
<reference evidence="9 10" key="1">
    <citation type="submission" date="2017-03" db="EMBL/GenBank/DDBJ databases">
        <authorList>
            <person name="Afonso C.L."/>
            <person name="Miller P.J."/>
            <person name="Scott M.A."/>
            <person name="Spackman E."/>
            <person name="Goraichik I."/>
            <person name="Dimitrov K.M."/>
            <person name="Suarez D.L."/>
            <person name="Swayne D.E."/>
        </authorList>
    </citation>
    <scope>NUCLEOTIDE SEQUENCE [LARGE SCALE GENOMIC DNA]</scope>
    <source>
        <strain evidence="9">PRJEB14757</strain>
    </source>
</reference>
<evidence type="ECO:0000256" key="4">
    <source>
        <dbReference type="ARBA" id="ARBA00022989"/>
    </source>
</evidence>
<comment type="subcellular location">
    <subcellularLocation>
        <location evidence="1">Cell membrane</location>
        <topology evidence="1">Multi-pass membrane protein</topology>
    </subcellularLocation>
</comment>
<dbReference type="NCBIfam" id="NF003191">
    <property type="entry name" value="PRK04164.1-2"/>
    <property type="match status" value="1"/>
</dbReference>
<evidence type="ECO:0000259" key="8">
    <source>
        <dbReference type="Pfam" id="PF18955"/>
    </source>
</evidence>
<evidence type="ECO:0000313" key="10">
    <source>
        <dbReference type="Proteomes" id="UP000191931"/>
    </source>
</evidence>
<dbReference type="PANTHER" id="PTHR40060">
    <property type="entry name" value="UPF0316 PROTEIN YEBE"/>
    <property type="match status" value="1"/>
</dbReference>
<evidence type="ECO:0000256" key="3">
    <source>
        <dbReference type="ARBA" id="ARBA00022692"/>
    </source>
</evidence>
<dbReference type="PANTHER" id="PTHR40060:SF1">
    <property type="entry name" value="UPF0316 PROTEIN YEBE"/>
    <property type="match status" value="1"/>
</dbReference>
<dbReference type="Proteomes" id="UP000191931">
    <property type="component" value="Unassembled WGS sequence"/>
</dbReference>
<evidence type="ECO:0000313" key="9">
    <source>
        <dbReference type="EMBL" id="SLM31959.1"/>
    </source>
</evidence>
<name>A0A1W1HHK7_9BACT</name>
<feature type="transmembrane region" description="Helical" evidence="6">
    <location>
        <begin position="37"/>
        <end position="59"/>
    </location>
</feature>
<dbReference type="InterPro" id="IPR044035">
    <property type="entry name" value="DUF5698"/>
</dbReference>
<sequence length="187" mass="21296">MLEQNIIITGIFVFFARICDVSIGTVRTILTVQGRTLISFILAIFEISIWALVAGTVLTQLNEKPLLIVFYAFGYATGNVVGILVERKLAFGIIILKLLTKNAGQEIADYLRQKRQPVTVFIGEGMKGPVYELYIACRRRELKWILPEVKKMDEHIFYVIEQARDMSSLLKPIATPMGGWRNIFKRK</sequence>
<dbReference type="RefSeq" id="WP_080801280.1">
    <property type="nucleotide sequence ID" value="NZ_LT828542.1"/>
</dbReference>
<feature type="transmembrane region" description="Helical" evidence="6">
    <location>
        <begin position="6"/>
        <end position="30"/>
    </location>
</feature>
<proteinExistence type="predicted"/>
<dbReference type="CDD" id="cd16381">
    <property type="entry name" value="YitT_C_like_1"/>
    <property type="match status" value="1"/>
</dbReference>
<dbReference type="Pfam" id="PF10035">
    <property type="entry name" value="DUF2179"/>
    <property type="match status" value="1"/>
</dbReference>
<dbReference type="GO" id="GO:0005886">
    <property type="term" value="C:plasma membrane"/>
    <property type="evidence" value="ECO:0007669"/>
    <property type="project" value="UniProtKB-SubCell"/>
</dbReference>
<dbReference type="STRING" id="1246637.MTBBW1_510014"/>
<evidence type="ECO:0000256" key="6">
    <source>
        <dbReference type="SAM" id="Phobius"/>
    </source>
</evidence>
<dbReference type="InterPro" id="IPR022930">
    <property type="entry name" value="UPF0316"/>
</dbReference>
<feature type="transmembrane region" description="Helical" evidence="6">
    <location>
        <begin position="65"/>
        <end position="85"/>
    </location>
</feature>
<dbReference type="AlphaFoldDB" id="A0A1W1HHK7"/>
<keyword evidence="3 6" id="KW-0812">Transmembrane</keyword>
<dbReference type="Pfam" id="PF18955">
    <property type="entry name" value="DUF5698"/>
    <property type="match status" value="1"/>
</dbReference>
<feature type="domain" description="DUF2179" evidence="7">
    <location>
        <begin position="118"/>
        <end position="166"/>
    </location>
</feature>
<protein>
    <submittedName>
        <fullName evidence="9">Uncharacterized protein</fullName>
    </submittedName>
</protein>
<keyword evidence="5 6" id="KW-0472">Membrane</keyword>
<evidence type="ECO:0000256" key="5">
    <source>
        <dbReference type="ARBA" id="ARBA00023136"/>
    </source>
</evidence>
<gene>
    <name evidence="9" type="ORF">MTBBW1_510014</name>
</gene>
<dbReference type="InterPro" id="IPR019264">
    <property type="entry name" value="DUF2179"/>
</dbReference>
<organism evidence="9 10">
    <name type="scientific">Desulfamplus magnetovallimortis</name>
    <dbReference type="NCBI Taxonomy" id="1246637"/>
    <lineage>
        <taxon>Bacteria</taxon>
        <taxon>Pseudomonadati</taxon>
        <taxon>Thermodesulfobacteriota</taxon>
        <taxon>Desulfobacteria</taxon>
        <taxon>Desulfobacterales</taxon>
        <taxon>Desulfobacteraceae</taxon>
        <taxon>Desulfamplus</taxon>
    </lineage>
</organism>
<keyword evidence="2" id="KW-1003">Cell membrane</keyword>
<keyword evidence="10" id="KW-1185">Reference proteome</keyword>
<evidence type="ECO:0000256" key="2">
    <source>
        <dbReference type="ARBA" id="ARBA00022475"/>
    </source>
</evidence>
<feature type="domain" description="DUF5698" evidence="8">
    <location>
        <begin position="25"/>
        <end position="83"/>
    </location>
</feature>
<evidence type="ECO:0000256" key="1">
    <source>
        <dbReference type="ARBA" id="ARBA00004651"/>
    </source>
</evidence>
<keyword evidence="4 6" id="KW-1133">Transmembrane helix</keyword>